<evidence type="ECO:0000313" key="7">
    <source>
        <dbReference type="Proteomes" id="UP000054359"/>
    </source>
</evidence>
<sequence length="219" mass="25949">MESEPISEDITNHRRSNGRKKTWLELRQEVRNVRRQLSNISAKIPNCFEFKEMFSENESRFYRIYFLSTVSSGRETTLLYCDVPVDCIKSKVETFQWQPLLESSFQTYHPQGRFSREEQLQWERKRLVMWGITSFDFQPSIGRFVFPACGAVFYCDDDYLQHPPLFPRELKNSVPPSARLNPQMCPWNPDLIAYINNFDLWVHNVVSSCDVRLTFARRG</sequence>
<keyword evidence="2" id="KW-0645">Protease</keyword>
<dbReference type="GO" id="GO:0008236">
    <property type="term" value="F:serine-type peptidase activity"/>
    <property type="evidence" value="ECO:0007669"/>
    <property type="project" value="UniProtKB-KW"/>
</dbReference>
<feature type="non-terminal residue" evidence="6">
    <location>
        <position position="219"/>
    </location>
</feature>
<dbReference type="EMBL" id="KK121571">
    <property type="protein sequence ID" value="KFM80749.1"/>
    <property type="molecule type" value="Genomic_DNA"/>
</dbReference>
<dbReference type="OrthoDB" id="16520at2759"/>
<protein>
    <submittedName>
        <fullName evidence="6">Dipeptidyl peptidase 9</fullName>
    </submittedName>
</protein>
<evidence type="ECO:0000256" key="4">
    <source>
        <dbReference type="ARBA" id="ARBA00022825"/>
    </source>
</evidence>
<dbReference type="GO" id="GO:0006508">
    <property type="term" value="P:proteolysis"/>
    <property type="evidence" value="ECO:0007669"/>
    <property type="project" value="UniProtKB-KW"/>
</dbReference>
<dbReference type="OMA" id="SAKIPNC"/>
<reference evidence="6 7" key="1">
    <citation type="submission" date="2013-11" db="EMBL/GenBank/DDBJ databases">
        <title>Genome sequencing of Stegodyphus mimosarum.</title>
        <authorList>
            <person name="Bechsgaard J."/>
        </authorList>
    </citation>
    <scope>NUCLEOTIDE SEQUENCE [LARGE SCALE GENOMIC DNA]</scope>
</reference>
<gene>
    <name evidence="6" type="ORF">X975_12037</name>
</gene>
<organism evidence="6 7">
    <name type="scientific">Stegodyphus mimosarum</name>
    <name type="common">African social velvet spider</name>
    <dbReference type="NCBI Taxonomy" id="407821"/>
    <lineage>
        <taxon>Eukaryota</taxon>
        <taxon>Metazoa</taxon>
        <taxon>Ecdysozoa</taxon>
        <taxon>Arthropoda</taxon>
        <taxon>Chelicerata</taxon>
        <taxon>Arachnida</taxon>
        <taxon>Araneae</taxon>
        <taxon>Araneomorphae</taxon>
        <taxon>Entelegynae</taxon>
        <taxon>Eresoidea</taxon>
        <taxon>Eresidae</taxon>
        <taxon>Stegodyphus</taxon>
    </lineage>
</organism>
<dbReference type="InterPro" id="IPR045785">
    <property type="entry name" value="Dpp_8/9_N"/>
</dbReference>
<dbReference type="InterPro" id="IPR050278">
    <property type="entry name" value="Serine_Prot_S9B/DPPIV"/>
</dbReference>
<evidence type="ECO:0000256" key="2">
    <source>
        <dbReference type="ARBA" id="ARBA00022670"/>
    </source>
</evidence>
<accession>A0A087UTR0</accession>
<dbReference type="PANTHER" id="PTHR11731">
    <property type="entry name" value="PROTEASE FAMILY S9B,C DIPEPTIDYL-PEPTIDASE IV-RELATED"/>
    <property type="match status" value="1"/>
</dbReference>
<evidence type="ECO:0000256" key="3">
    <source>
        <dbReference type="ARBA" id="ARBA00022801"/>
    </source>
</evidence>
<dbReference type="Gene3D" id="2.140.10.30">
    <property type="entry name" value="Dipeptidylpeptidase IV, N-terminal domain"/>
    <property type="match status" value="1"/>
</dbReference>
<keyword evidence="7" id="KW-1185">Reference proteome</keyword>
<dbReference type="Pfam" id="PF19520">
    <property type="entry name" value="Dpp_8_9_N"/>
    <property type="match status" value="1"/>
</dbReference>
<dbReference type="Proteomes" id="UP000054359">
    <property type="component" value="Unassembled WGS sequence"/>
</dbReference>
<dbReference type="PANTHER" id="PTHR11731:SF193">
    <property type="entry name" value="DIPEPTIDYL PEPTIDASE 9"/>
    <property type="match status" value="1"/>
</dbReference>
<name>A0A087UTR0_STEMI</name>
<keyword evidence="3" id="KW-0378">Hydrolase</keyword>
<proteinExistence type="inferred from homology"/>
<dbReference type="AlphaFoldDB" id="A0A087UTR0"/>
<dbReference type="GO" id="GO:0008239">
    <property type="term" value="F:dipeptidyl-peptidase activity"/>
    <property type="evidence" value="ECO:0007669"/>
    <property type="project" value="TreeGrafter"/>
</dbReference>
<comment type="similarity">
    <text evidence="1">Belongs to the peptidase S9B family. DPPIV subfamily.</text>
</comment>
<evidence type="ECO:0000256" key="1">
    <source>
        <dbReference type="ARBA" id="ARBA00010036"/>
    </source>
</evidence>
<evidence type="ECO:0000313" key="6">
    <source>
        <dbReference type="EMBL" id="KFM80749.1"/>
    </source>
</evidence>
<keyword evidence="4" id="KW-0720">Serine protease</keyword>
<dbReference type="STRING" id="407821.A0A087UTR0"/>
<feature type="domain" description="Dipeptidyl peptidase 8 /9 ,N-terminal" evidence="5">
    <location>
        <begin position="20"/>
        <end position="127"/>
    </location>
</feature>
<evidence type="ECO:0000259" key="5">
    <source>
        <dbReference type="Pfam" id="PF19520"/>
    </source>
</evidence>